<evidence type="ECO:0000313" key="4">
    <source>
        <dbReference type="Proteomes" id="UP001271007"/>
    </source>
</evidence>
<comment type="caution">
    <text evidence="3">The sequence shown here is derived from an EMBL/GenBank/DDBJ whole genome shotgun (WGS) entry which is preliminary data.</text>
</comment>
<dbReference type="PANTHER" id="PTHR34598:SF3">
    <property type="entry name" value="OXIDOREDUCTASE AN1597"/>
    <property type="match status" value="1"/>
</dbReference>
<dbReference type="NCBIfam" id="NF041278">
    <property type="entry name" value="CmcJ_NvfI_EfuI"/>
    <property type="match status" value="1"/>
</dbReference>
<evidence type="ECO:0000313" key="3">
    <source>
        <dbReference type="EMBL" id="KAK3054736.1"/>
    </source>
</evidence>
<dbReference type="AlphaFoldDB" id="A0AAJ0GD18"/>
<evidence type="ECO:0000256" key="1">
    <source>
        <dbReference type="ARBA" id="ARBA00023002"/>
    </source>
</evidence>
<keyword evidence="1" id="KW-0560">Oxidoreductase</keyword>
<sequence length="305" mass="34771">MAATMTMTEAKAVNTSLNYYLEPSEGGHTSYHIGVSDYYRRKFDPHSAKVQDIRGQEDQFDLETHGFQHCKHTSAEKDFDDDEQVKRVVYAEVEQLIKDVTGATKVHVFSHIIRKDSREAAEKAVDTDPLLKDGNTPYQKVVPARFIHIDFSEDGAAQICKDNFNAEQGERLRKTRWSIINVWRPVKPIGKDPLALCDARSARDEDLMPVKAELPPKGSGQYASVSAGEGFELYYKKYHPDEKWYYADKMEPHEVLMIKCFDSLRDGKTARRCPHSAFTNPATESDATRESIEVRSLVFFEDQPV</sequence>
<proteinExistence type="inferred from homology"/>
<dbReference type="EMBL" id="JAWDJX010000011">
    <property type="protein sequence ID" value="KAK3054736.1"/>
    <property type="molecule type" value="Genomic_DNA"/>
</dbReference>
<organism evidence="3 4">
    <name type="scientific">Extremus antarcticus</name>
    <dbReference type="NCBI Taxonomy" id="702011"/>
    <lineage>
        <taxon>Eukaryota</taxon>
        <taxon>Fungi</taxon>
        <taxon>Dikarya</taxon>
        <taxon>Ascomycota</taxon>
        <taxon>Pezizomycotina</taxon>
        <taxon>Dothideomycetes</taxon>
        <taxon>Dothideomycetidae</taxon>
        <taxon>Mycosphaerellales</taxon>
        <taxon>Extremaceae</taxon>
        <taxon>Extremus</taxon>
    </lineage>
</organism>
<evidence type="ECO:0008006" key="5">
    <source>
        <dbReference type="Google" id="ProtNLM"/>
    </source>
</evidence>
<evidence type="ECO:0000256" key="2">
    <source>
        <dbReference type="ARBA" id="ARBA00023604"/>
    </source>
</evidence>
<comment type="similarity">
    <text evidence="2">Belongs to the asaB hydroxylase/desaturase family.</text>
</comment>
<name>A0AAJ0GD18_9PEZI</name>
<protein>
    <recommendedName>
        <fullName evidence="5">Methyltransferase</fullName>
    </recommendedName>
</protein>
<keyword evidence="4" id="KW-1185">Reference proteome</keyword>
<reference evidence="3" key="1">
    <citation type="submission" date="2023-04" db="EMBL/GenBank/DDBJ databases">
        <title>Black Yeasts Isolated from many extreme environments.</title>
        <authorList>
            <person name="Coleine C."/>
            <person name="Stajich J.E."/>
            <person name="Selbmann L."/>
        </authorList>
    </citation>
    <scope>NUCLEOTIDE SEQUENCE</scope>
    <source>
        <strain evidence="3">CCFEE 5312</strain>
    </source>
</reference>
<accession>A0AAJ0GD18</accession>
<dbReference type="GO" id="GO:0016491">
    <property type="term" value="F:oxidoreductase activity"/>
    <property type="evidence" value="ECO:0007669"/>
    <property type="project" value="UniProtKB-KW"/>
</dbReference>
<dbReference type="PANTHER" id="PTHR34598">
    <property type="entry name" value="BLL6449 PROTEIN"/>
    <property type="match status" value="1"/>
</dbReference>
<dbReference type="InterPro" id="IPR044053">
    <property type="entry name" value="AsaB-like"/>
</dbReference>
<gene>
    <name evidence="3" type="ORF">LTR09_004465</name>
</gene>
<dbReference type="Proteomes" id="UP001271007">
    <property type="component" value="Unassembled WGS sequence"/>
</dbReference>